<feature type="transmembrane region" description="Helical" evidence="7">
    <location>
        <begin position="138"/>
        <end position="164"/>
    </location>
</feature>
<evidence type="ECO:0000259" key="8">
    <source>
        <dbReference type="PROSITE" id="PS51384"/>
    </source>
</evidence>
<dbReference type="Pfam" id="PF01794">
    <property type="entry name" value="Ferric_reduct"/>
    <property type="match status" value="1"/>
</dbReference>
<keyword evidence="2 7" id="KW-0812">Transmembrane</keyword>
<dbReference type="Pfam" id="PF08030">
    <property type="entry name" value="NAD_binding_6"/>
    <property type="match status" value="1"/>
</dbReference>
<dbReference type="InterPro" id="IPR013121">
    <property type="entry name" value="Fe_red_NAD-bd_6"/>
</dbReference>
<dbReference type="InterPro" id="IPR017927">
    <property type="entry name" value="FAD-bd_FR_type"/>
</dbReference>
<dbReference type="InterPro" id="IPR050369">
    <property type="entry name" value="RBOH/FRE"/>
</dbReference>
<feature type="transmembrane region" description="Helical" evidence="7">
    <location>
        <begin position="598"/>
        <end position="615"/>
    </location>
</feature>
<evidence type="ECO:0000256" key="1">
    <source>
        <dbReference type="ARBA" id="ARBA00004141"/>
    </source>
</evidence>
<feature type="transmembrane region" description="Helical" evidence="7">
    <location>
        <begin position="176"/>
        <end position="199"/>
    </location>
</feature>
<dbReference type="EMBL" id="VJMH01000289">
    <property type="protein sequence ID" value="KAF0717175.1"/>
    <property type="molecule type" value="Genomic_DNA"/>
</dbReference>
<evidence type="ECO:0000313" key="9">
    <source>
        <dbReference type="EMBL" id="KAF0717175.1"/>
    </source>
</evidence>
<dbReference type="SUPFAM" id="SSF52343">
    <property type="entry name" value="Ferredoxin reductase-like, C-terminal NADP-linked domain"/>
    <property type="match status" value="1"/>
</dbReference>
<feature type="transmembrane region" description="Helical" evidence="7">
    <location>
        <begin position="98"/>
        <end position="118"/>
    </location>
</feature>
<sequence>MNALASLRKSEKNFRAATTPSATSDITTQPTKAKPQPAILIVLHWLVGLLLLFATIAPIGYYFNPIYRNYLAPIWSVWFRVNPKNTARYAPGKEMPPVAYFFFFFALPIFAAAVIFTFTKMRFRGSVAHWLHVKPRALGCHVSVGELLFLAFVVGGNVVVAYYSYLMQMSFKKPQLACFAICFGFSGLYNMVFLALPATRHCFWMEWLNLPWARAVKYHRWLGVATIVSFVLHFVIFLVHYAKIEMLQEMLLPCFDCDISKSDGMNAWINVFGELSLLCMLIMGATSIPYVRRHYYATFKATHFLFVPAAALAVMHYEQIIVWIFVSMVLYIVNRMYSSSTVATPVSLATADALPGSVTQLTFRCATTYLPGDIVYVQVPAISKTQWHPFSVASTPLHTPGLLTVYIKALGPWTSQLHDYVKQCTAELVDPIVYMDAGYTPPTPIPSTYSTVVFVGGGIGVTPLMGQIMHLLHARPQQEVYLIWHVKTVDMVSQFQPWLHELVSLAESNHGRLHLNLHVTQNDVSEICIEHTEPKHVFQLTPSTATPRPYAHLSTLRKLLVLICAFLGSGALLVYVRYGQKLIKMNASYWPLQRFVEFLVVIVGSCLAYGVASFGRHQLLSNVTELRVDNGDNVPLLSRERFLDHFDIKFERAKWDDVFQSIVTASGGGTVPRSIGVYVSGPKALYKAIDGVTVHNDRFDVHVEEFEM</sequence>
<feature type="transmembrane region" description="Helical" evidence="7">
    <location>
        <begin position="38"/>
        <end position="63"/>
    </location>
</feature>
<dbReference type="SUPFAM" id="SSF63380">
    <property type="entry name" value="Riboflavin synthase domain-like"/>
    <property type="match status" value="1"/>
</dbReference>
<dbReference type="InterPro" id="IPR017938">
    <property type="entry name" value="Riboflavin_synthase-like_b-brl"/>
</dbReference>
<feature type="region of interest" description="Disordered" evidence="6">
    <location>
        <begin position="1"/>
        <end position="30"/>
    </location>
</feature>
<feature type="transmembrane region" description="Helical" evidence="7">
    <location>
        <begin position="559"/>
        <end position="578"/>
    </location>
</feature>
<dbReference type="PANTHER" id="PTHR11972">
    <property type="entry name" value="NADPH OXIDASE"/>
    <property type="match status" value="1"/>
</dbReference>
<dbReference type="Pfam" id="PF08022">
    <property type="entry name" value="FAD_binding_8"/>
    <property type="match status" value="1"/>
</dbReference>
<dbReference type="SFLD" id="SFLDG01168">
    <property type="entry name" value="Ferric_reductase_subgroup_(FRE"/>
    <property type="match status" value="1"/>
</dbReference>
<dbReference type="InterPro" id="IPR013130">
    <property type="entry name" value="Fe3_Rdtase_TM_dom"/>
</dbReference>
<accession>A0A485KBB7</accession>
<dbReference type="CDD" id="cd06186">
    <property type="entry name" value="NOX_Duox_like_FAD_NADP"/>
    <property type="match status" value="1"/>
</dbReference>
<evidence type="ECO:0000256" key="7">
    <source>
        <dbReference type="SAM" id="Phobius"/>
    </source>
</evidence>
<keyword evidence="3 7" id="KW-1133">Transmembrane helix</keyword>
<dbReference type="SFLD" id="SFLDS00052">
    <property type="entry name" value="Ferric_Reductase_Domain"/>
    <property type="match status" value="1"/>
</dbReference>
<keyword evidence="11" id="KW-1185">Reference proteome</keyword>
<evidence type="ECO:0000313" key="11">
    <source>
        <dbReference type="Proteomes" id="UP000332933"/>
    </source>
</evidence>
<dbReference type="PROSITE" id="PS51384">
    <property type="entry name" value="FAD_FR"/>
    <property type="match status" value="1"/>
</dbReference>
<evidence type="ECO:0000256" key="6">
    <source>
        <dbReference type="SAM" id="MobiDB-lite"/>
    </source>
</evidence>
<feature type="compositionally biased region" description="Polar residues" evidence="6">
    <location>
        <begin position="16"/>
        <end position="30"/>
    </location>
</feature>
<evidence type="ECO:0000313" key="10">
    <source>
        <dbReference type="EMBL" id="VFT79655.1"/>
    </source>
</evidence>
<dbReference type="PANTHER" id="PTHR11972:SF193">
    <property type="entry name" value="FAD-BINDING FR-TYPE DOMAIN-CONTAINING PROTEIN"/>
    <property type="match status" value="1"/>
</dbReference>
<dbReference type="Proteomes" id="UP000332933">
    <property type="component" value="Unassembled WGS sequence"/>
</dbReference>
<keyword evidence="4" id="KW-0560">Oxidoreductase</keyword>
<gene>
    <name evidence="10" type="primary">Aste57867_2455</name>
    <name evidence="9" type="ORF">As57867_002449</name>
    <name evidence="10" type="ORF">ASTE57867_2455</name>
</gene>
<keyword evidence="5 7" id="KW-0472">Membrane</keyword>
<dbReference type="EMBL" id="CAADRA010000289">
    <property type="protein sequence ID" value="VFT79655.1"/>
    <property type="molecule type" value="Genomic_DNA"/>
</dbReference>
<feature type="domain" description="FAD-binding FR-type" evidence="8">
    <location>
        <begin position="335"/>
        <end position="446"/>
    </location>
</feature>
<feature type="transmembrane region" description="Helical" evidence="7">
    <location>
        <begin position="268"/>
        <end position="288"/>
    </location>
</feature>
<comment type="subcellular location">
    <subcellularLocation>
        <location evidence="1">Membrane</location>
        <topology evidence="1">Multi-pass membrane protein</topology>
    </subcellularLocation>
</comment>
<dbReference type="InterPro" id="IPR039261">
    <property type="entry name" value="FNR_nucleotide-bd"/>
</dbReference>
<organism evidence="10 11">
    <name type="scientific">Aphanomyces stellatus</name>
    <dbReference type="NCBI Taxonomy" id="120398"/>
    <lineage>
        <taxon>Eukaryota</taxon>
        <taxon>Sar</taxon>
        <taxon>Stramenopiles</taxon>
        <taxon>Oomycota</taxon>
        <taxon>Saprolegniomycetes</taxon>
        <taxon>Saprolegniales</taxon>
        <taxon>Verrucalvaceae</taxon>
        <taxon>Aphanomyces</taxon>
    </lineage>
</organism>
<evidence type="ECO:0000256" key="3">
    <source>
        <dbReference type="ARBA" id="ARBA00022989"/>
    </source>
</evidence>
<reference evidence="10 11" key="1">
    <citation type="submission" date="2019-03" db="EMBL/GenBank/DDBJ databases">
        <authorList>
            <person name="Gaulin E."/>
            <person name="Dumas B."/>
        </authorList>
    </citation>
    <scope>NUCLEOTIDE SEQUENCE [LARGE SCALE GENOMIC DNA]</scope>
    <source>
        <strain evidence="10">CBS 568.67</strain>
    </source>
</reference>
<evidence type="ECO:0000256" key="2">
    <source>
        <dbReference type="ARBA" id="ARBA00022692"/>
    </source>
</evidence>
<feature type="transmembrane region" description="Helical" evidence="7">
    <location>
        <begin position="220"/>
        <end position="242"/>
    </location>
</feature>
<proteinExistence type="predicted"/>
<name>A0A485KBB7_9STRA</name>
<dbReference type="GO" id="GO:0016491">
    <property type="term" value="F:oxidoreductase activity"/>
    <property type="evidence" value="ECO:0007669"/>
    <property type="project" value="UniProtKB-KW"/>
</dbReference>
<evidence type="ECO:0000256" key="5">
    <source>
        <dbReference type="ARBA" id="ARBA00023136"/>
    </source>
</evidence>
<dbReference type="GO" id="GO:0005886">
    <property type="term" value="C:plasma membrane"/>
    <property type="evidence" value="ECO:0007669"/>
    <property type="project" value="TreeGrafter"/>
</dbReference>
<reference evidence="9" key="2">
    <citation type="submission" date="2019-06" db="EMBL/GenBank/DDBJ databases">
        <title>Genomics analysis of Aphanomyces spp. identifies a new class of oomycete effector associated with host adaptation.</title>
        <authorList>
            <person name="Gaulin E."/>
        </authorList>
    </citation>
    <scope>NUCLEOTIDE SEQUENCE</scope>
    <source>
        <strain evidence="9">CBS 578.67</strain>
    </source>
</reference>
<dbReference type="InterPro" id="IPR013112">
    <property type="entry name" value="FAD-bd_8"/>
</dbReference>
<evidence type="ECO:0000256" key="4">
    <source>
        <dbReference type="ARBA" id="ARBA00023002"/>
    </source>
</evidence>
<dbReference type="AlphaFoldDB" id="A0A485KBB7"/>
<dbReference type="OrthoDB" id="62564at2759"/>
<protein>
    <submittedName>
        <fullName evidence="10">Aste57867_2455 protein</fullName>
    </submittedName>
</protein>
<dbReference type="Gene3D" id="3.40.50.80">
    <property type="entry name" value="Nucleotide-binding domain of ferredoxin-NADP reductase (FNR) module"/>
    <property type="match status" value="1"/>
</dbReference>